<dbReference type="SUPFAM" id="SSF117916">
    <property type="entry name" value="Fe-S cluster assembly (FSCA) domain-like"/>
    <property type="match status" value="1"/>
</dbReference>
<evidence type="ECO:0000256" key="2">
    <source>
        <dbReference type="SAM" id="MobiDB-lite"/>
    </source>
</evidence>
<dbReference type="SMART" id="SM00932">
    <property type="entry name" value="Nfu_N"/>
    <property type="match status" value="1"/>
</dbReference>
<dbReference type="InterPro" id="IPR036498">
    <property type="entry name" value="Nfu/NifU_N_sf"/>
</dbReference>
<dbReference type="GO" id="GO:0005737">
    <property type="term" value="C:cytoplasm"/>
    <property type="evidence" value="ECO:0007669"/>
    <property type="project" value="TreeGrafter"/>
</dbReference>
<dbReference type="InterPro" id="IPR014824">
    <property type="entry name" value="Nfu/NifU_N"/>
</dbReference>
<dbReference type="InterPro" id="IPR034904">
    <property type="entry name" value="FSCA_dom_sf"/>
</dbReference>
<name>A0A420JBC4_9PEZI</name>
<dbReference type="SUPFAM" id="SSF110836">
    <property type="entry name" value="Hypothetical protein SAV1430"/>
    <property type="match status" value="1"/>
</dbReference>
<gene>
    <name evidence="4" type="ORF">GcM3_002002</name>
</gene>
<evidence type="ECO:0000256" key="1">
    <source>
        <dbReference type="ARBA" id="ARBA00006420"/>
    </source>
</evidence>
<evidence type="ECO:0000259" key="3">
    <source>
        <dbReference type="PROSITE" id="PS51411"/>
    </source>
</evidence>
<dbReference type="Gene3D" id="3.30.300.130">
    <property type="entry name" value="Fe-S cluster assembly (FSCA)"/>
    <property type="match status" value="1"/>
</dbReference>
<reference evidence="4 5" key="1">
    <citation type="journal article" date="2018" name="BMC Genomics">
        <title>Comparative genome analyses reveal sequence features reflecting distinct modes of host-adaptation between dicot and monocot powdery mildew.</title>
        <authorList>
            <person name="Wu Y."/>
            <person name="Ma X."/>
            <person name="Pan Z."/>
            <person name="Kale S.D."/>
            <person name="Song Y."/>
            <person name="King H."/>
            <person name="Zhang Q."/>
            <person name="Presley C."/>
            <person name="Deng X."/>
            <person name="Wei C.I."/>
            <person name="Xiao S."/>
        </authorList>
    </citation>
    <scope>NUCLEOTIDE SEQUENCE [LARGE SCALE GENOMIC DNA]</scope>
    <source>
        <strain evidence="4">UMSG3</strain>
    </source>
</reference>
<dbReference type="GO" id="GO:0051536">
    <property type="term" value="F:iron-sulfur cluster binding"/>
    <property type="evidence" value="ECO:0007669"/>
    <property type="project" value="InterPro"/>
</dbReference>
<dbReference type="InterPro" id="IPR007557">
    <property type="entry name" value="PSP1_C"/>
</dbReference>
<feature type="compositionally biased region" description="Low complexity" evidence="2">
    <location>
        <begin position="417"/>
        <end position="427"/>
    </location>
</feature>
<dbReference type="Pfam" id="PF01106">
    <property type="entry name" value="NifU"/>
    <property type="match status" value="1"/>
</dbReference>
<dbReference type="GO" id="GO:0016226">
    <property type="term" value="P:iron-sulfur cluster assembly"/>
    <property type="evidence" value="ECO:0007669"/>
    <property type="project" value="InterPro"/>
</dbReference>
<evidence type="ECO:0000313" key="4">
    <source>
        <dbReference type="EMBL" id="RKF84071.1"/>
    </source>
</evidence>
<dbReference type="STRING" id="62708.A0A420JBC4"/>
<dbReference type="InterPro" id="IPR001075">
    <property type="entry name" value="NIF_FeS_clus_asmbl_NifU_C"/>
</dbReference>
<sequence>MAVNFVSKLPIIHIPITQNVTSVTSITRCLMRSVHHSARLSAISASNARRRPTLKNLHQPSTTLKPLAVIGRRTIFIQTEETPNTNALKFLPNQSILPPGLESSFIEYLNPKSTLKPPYTSLLASKLMSNSDITSVFYGTNFITVTKSPDADWMYIKPEIFSLITEALTSGAPIVNVSKKNSQELNDSDVGKDSLSHDQNDSEVVGMIKELLELRIRPAIQEDGGDIDFKGFQDGQVLLKLRGACRTCDSSTVTLKNGIEAMLMHYIEEVKGVKQVLDEEEEVALREFARFEEKLHQQKDSEDKALGKTPTASSTSGMINTFPENIIKVSTGSKAEEEGAMISSTATSQDPRLIEDYRSDLRQTSPDSEALISSDDEGDHLDSPQQVKYRQKPVSRVMQLNEATPVVSVPRKDSIASSSMSPTTSHPSTPPSDVGVWAQQTSGNSNIGRGHSGMSSFPWSSGIWTIEPRKEPPPRLTEVRSSPTSVGPTLTPSNGLYSETNVIPKDQLNNPTIPFPIPLYPTPKTYRSQSYSVGQLDPDSSASLMTNFSFGSISRGRSIQNSGLQHKPSRPSMLSEMTSDGIVGRFKEVNDHDNNVRQNRMNDVSPSSEAKNSKTPTHDNGSPHQKSLTSDIFPASSTSNMISYKSHGAFPEEFDSAIDEPDDLHESLQEGHLKFLSRRRLSGAGSMNNSQVATYGIVENRKLENLKKASWQSSLGFGGLGDVSQSRRHSFADIPTCHNAVERITETTFGKEKKVRENSSPNEYSNDYQEQKSGPFIEQTASYFDRISAPSRKSSSYNTAPLQTPPHPHAIQKFYGGTRSGSTYNVICNSNLSRQSHSFIIVLFKCSRSEIFYIQEGTGLAVKSGDLVIVEADRGTDLGTVARANVDWVTAKELHEYYTEEHYKWLTMYSQVVLRSLEVKSVCSNTLPNGFPGIPGGVMGNSVLQESNQSDIKPKIIKRLAQKHEIQALREKEGSEAKAKRICMQKVKEHGLSMEILDAEFQMDWKKLTFYYFADVYINFNSLVTDLFKIYKTRIWMSAINPASFACSSLSLKAPHFTDSAALNGPVSKKSERHRPNFEAQNASCALQATRGLPNMYSQQLTIPVDRSSNSFSTPSNPLGLQAYIGTNPRNAFVFPNIYVPNDPLIGYTAQTEFRRQKTRFPVQNITFPLYDYSDLRHRPMCGPDDALAKSFQKPSINNR</sequence>
<feature type="region of interest" description="Disordered" evidence="2">
    <location>
        <begin position="296"/>
        <end position="496"/>
    </location>
</feature>
<dbReference type="FunFam" id="3.30.300.130:FF:000001">
    <property type="entry name" value="NFU1 iron-sulfur cluster scaffold"/>
    <property type="match status" value="1"/>
</dbReference>
<comment type="caution">
    <text evidence="4">The sequence shown here is derived from an EMBL/GenBank/DDBJ whole genome shotgun (WGS) entry which is preliminary data.</text>
</comment>
<feature type="compositionally biased region" description="Polar residues" evidence="2">
    <location>
        <begin position="596"/>
        <end position="633"/>
    </location>
</feature>
<proteinExistence type="inferred from homology"/>
<dbReference type="PANTHER" id="PTHR43830:SF3">
    <property type="entry name" value="PROTEIN PSP1"/>
    <property type="match status" value="1"/>
</dbReference>
<dbReference type="PROSITE" id="PS51411">
    <property type="entry name" value="PSP1_C"/>
    <property type="match status" value="1"/>
</dbReference>
<dbReference type="Gene3D" id="3.30.1370.70">
    <property type="entry name" value="Scaffold protein Nfu/NifU, N-terminal domain"/>
    <property type="match status" value="1"/>
</dbReference>
<protein>
    <submittedName>
        <fullName evidence="4">Putative psp1 domain-containing protein</fullName>
    </submittedName>
</protein>
<feature type="compositionally biased region" description="Polar residues" evidence="2">
    <location>
        <begin position="310"/>
        <end position="333"/>
    </location>
</feature>
<dbReference type="AlphaFoldDB" id="A0A420JBC4"/>
<dbReference type="InterPro" id="IPR047767">
    <property type="entry name" value="PSP1-like"/>
</dbReference>
<keyword evidence="5" id="KW-1185">Reference proteome</keyword>
<accession>A0A420JBC4</accession>
<evidence type="ECO:0000313" key="5">
    <source>
        <dbReference type="Proteomes" id="UP000283383"/>
    </source>
</evidence>
<comment type="similarity">
    <text evidence="1">Belongs to the NifU family.</text>
</comment>
<feature type="compositionally biased region" description="Polar residues" evidence="2">
    <location>
        <begin position="758"/>
        <end position="771"/>
    </location>
</feature>
<dbReference type="Pfam" id="PF04468">
    <property type="entry name" value="PSP1"/>
    <property type="match status" value="1"/>
</dbReference>
<dbReference type="GO" id="GO:0005506">
    <property type="term" value="F:iron ion binding"/>
    <property type="evidence" value="ECO:0007669"/>
    <property type="project" value="InterPro"/>
</dbReference>
<dbReference type="PANTHER" id="PTHR43830">
    <property type="entry name" value="PROTEIN PSP1"/>
    <property type="match status" value="1"/>
</dbReference>
<feature type="domain" description="PSP1 C-terminal" evidence="3">
    <location>
        <begin position="955"/>
        <end position="1040"/>
    </location>
</feature>
<feature type="compositionally biased region" description="Basic and acidic residues" evidence="2">
    <location>
        <begin position="296"/>
        <end position="306"/>
    </location>
</feature>
<dbReference type="Proteomes" id="UP000283383">
    <property type="component" value="Unassembled WGS sequence"/>
</dbReference>
<dbReference type="EMBL" id="MCBQ01000218">
    <property type="protein sequence ID" value="RKF84071.1"/>
    <property type="molecule type" value="Genomic_DNA"/>
</dbReference>
<feature type="compositionally biased region" description="Polar residues" evidence="2">
    <location>
        <begin position="479"/>
        <end position="496"/>
    </location>
</feature>
<dbReference type="Pfam" id="PF08712">
    <property type="entry name" value="Nfu_N"/>
    <property type="match status" value="1"/>
</dbReference>
<feature type="compositionally biased region" description="Polar residues" evidence="2">
    <location>
        <begin position="438"/>
        <end position="463"/>
    </location>
</feature>
<feature type="region of interest" description="Disordered" evidence="2">
    <location>
        <begin position="751"/>
        <end position="771"/>
    </location>
</feature>
<organism evidence="4 5">
    <name type="scientific">Golovinomyces cichoracearum</name>
    <dbReference type="NCBI Taxonomy" id="62708"/>
    <lineage>
        <taxon>Eukaryota</taxon>
        <taxon>Fungi</taxon>
        <taxon>Dikarya</taxon>
        <taxon>Ascomycota</taxon>
        <taxon>Pezizomycotina</taxon>
        <taxon>Leotiomycetes</taxon>
        <taxon>Erysiphales</taxon>
        <taxon>Erysiphaceae</taxon>
        <taxon>Golovinomyces</taxon>
    </lineage>
</organism>
<feature type="compositionally biased region" description="Basic and acidic residues" evidence="2">
    <location>
        <begin position="352"/>
        <end position="361"/>
    </location>
</feature>
<feature type="region of interest" description="Disordered" evidence="2">
    <location>
        <begin position="588"/>
        <end position="633"/>
    </location>
</feature>